<keyword evidence="6 10" id="KW-0798">TonB box</keyword>
<evidence type="ECO:0000256" key="5">
    <source>
        <dbReference type="ARBA" id="ARBA00022729"/>
    </source>
</evidence>
<dbReference type="SUPFAM" id="SSF56935">
    <property type="entry name" value="Porins"/>
    <property type="match status" value="1"/>
</dbReference>
<gene>
    <name evidence="15" type="ORF">H7F51_07115</name>
</gene>
<dbReference type="Proteomes" id="UP000566813">
    <property type="component" value="Unassembled WGS sequence"/>
</dbReference>
<feature type="domain" description="TonB-dependent receptor plug" evidence="14">
    <location>
        <begin position="57"/>
        <end position="172"/>
    </location>
</feature>
<dbReference type="Gene3D" id="2.170.130.10">
    <property type="entry name" value="TonB-dependent receptor, plug domain"/>
    <property type="match status" value="1"/>
</dbReference>
<evidence type="ECO:0000256" key="6">
    <source>
        <dbReference type="ARBA" id="ARBA00023077"/>
    </source>
</evidence>
<evidence type="ECO:0000259" key="13">
    <source>
        <dbReference type="Pfam" id="PF00593"/>
    </source>
</evidence>
<organism evidence="15 16">
    <name type="scientific">Novosphingobium flavum</name>
    <dbReference type="NCBI Taxonomy" id="1778672"/>
    <lineage>
        <taxon>Bacteria</taxon>
        <taxon>Pseudomonadati</taxon>
        <taxon>Pseudomonadota</taxon>
        <taxon>Alphaproteobacteria</taxon>
        <taxon>Sphingomonadales</taxon>
        <taxon>Sphingomonadaceae</taxon>
        <taxon>Novosphingobium</taxon>
    </lineage>
</organism>
<keyword evidence="3 9" id="KW-1134">Transmembrane beta strand</keyword>
<dbReference type="InterPro" id="IPR039426">
    <property type="entry name" value="TonB-dep_rcpt-like"/>
</dbReference>
<evidence type="ECO:0000256" key="10">
    <source>
        <dbReference type="PROSITE-ProRule" id="PRU10143"/>
    </source>
</evidence>
<sequence>MKQLFATTLMAGASLFAIQPAQAQGAPASAQAGEASADADAETIVVTGSRVITNGNNSPTPITMVTTEALTQAKPTTVFEALLEQPLIAAARGGKTAGSTGQGGNNNSAAVLNLRGLGATRGLVLLDGHRVPPQNLDGTVDLNQIPQMLLQRVDLQTGGSSAVYGSDAITGVVNFIIDRKFNGLKLNTQVGISQYADEPTVNIGGAWGKELFDGRGHFEASLDYRYDAGLFRTDRDYVQKLGAPGWTLQGNGCPGGTGSANCAPYFITNTAVDSLGTFGGKINQITGQPAASINGVSVYGLDFTQNGAATPFVNGSSVGFGTNQLGGGGGWNNEQVTLATPQKFLQAFGRFDFDVSDNVHFYVMGFYDRIKQYSSFLNLRANGASASSALAQGFRLTPDNAFLPDNIAAAMKGAGVTAFNLGKYFSAAQAPVSSTSYTNQNFYVDAGFEGKLADWNWNVSYVGTRVSQANRSNQTWSTARLFAALDTVKVNGTPTCWVLTQAQYAANFAGCVPLNPFGPTSASQAAIDYVRQPTYYEGITSTYDFSGAITGSPFETWAGPVKMALSGEYRKIGYELRSDAPPANISALDCNALGLLPSRTSCVQQSATNIGTTGTYANGTAARSPVSQNVAEGAIEVDVPLLKDVPLAQDVHINAAARYADYNSKGNVIAGTPYTTAKFHATTWKVGLDWHVNDMITIRATRSKDFRAPNLSELYTPGRSQGLTTGTDFLTNSVVGTGGYTLTQQIGGNPNLKPEVGNTTTAGIVFKPSPRFSLAVDAYFIRIKDAIVFVDGSLVQFQNACYDSGGTSPYCALQVRPGGFSRTPANQASTNAATLFFTNAPINAATLRTSGFDVEMNYKTDIGGHALGLRFLGTYQPTLRTLQPSAVTTDAAGVSVPKVRLQGMINYNVSDEFRIDWTTRWRSKLANVDPLLGLQTAPGSLYVDPVTYSNVNFSYKPKPSLELFFNVQNVFNQKPPPYAPQVTGAPGSLSVGFYPSDDAIGRYFILGARMKL</sequence>
<evidence type="ECO:0000256" key="3">
    <source>
        <dbReference type="ARBA" id="ARBA00022452"/>
    </source>
</evidence>
<dbReference type="Gene3D" id="2.40.170.20">
    <property type="entry name" value="TonB-dependent receptor, beta-barrel domain"/>
    <property type="match status" value="1"/>
</dbReference>
<evidence type="ECO:0000259" key="14">
    <source>
        <dbReference type="Pfam" id="PF07715"/>
    </source>
</evidence>
<feature type="chain" id="PRO_5030595521" evidence="12">
    <location>
        <begin position="24"/>
        <end position="1012"/>
    </location>
</feature>
<keyword evidence="15" id="KW-0675">Receptor</keyword>
<comment type="subcellular location">
    <subcellularLocation>
        <location evidence="1 9">Cell outer membrane</location>
        <topology evidence="1 9">Multi-pass membrane protein</topology>
    </subcellularLocation>
</comment>
<evidence type="ECO:0000256" key="9">
    <source>
        <dbReference type="PROSITE-ProRule" id="PRU01360"/>
    </source>
</evidence>
<keyword evidence="2 9" id="KW-0813">Transport</keyword>
<proteinExistence type="inferred from homology"/>
<comment type="similarity">
    <text evidence="9 11">Belongs to the TonB-dependent receptor family.</text>
</comment>
<keyword evidence="8 9" id="KW-0998">Cell outer membrane</keyword>
<dbReference type="RefSeq" id="WP_185663537.1">
    <property type="nucleotide sequence ID" value="NZ_JACLAW010000004.1"/>
</dbReference>
<feature type="short sequence motif" description="TonB box" evidence="10">
    <location>
        <begin position="43"/>
        <end position="49"/>
    </location>
</feature>
<dbReference type="PROSITE" id="PS00430">
    <property type="entry name" value="TONB_DEPENDENT_REC_1"/>
    <property type="match status" value="1"/>
</dbReference>
<keyword evidence="16" id="KW-1185">Reference proteome</keyword>
<dbReference type="InterPro" id="IPR000531">
    <property type="entry name" value="Beta-barrel_TonB"/>
</dbReference>
<evidence type="ECO:0000256" key="11">
    <source>
        <dbReference type="RuleBase" id="RU003357"/>
    </source>
</evidence>
<dbReference type="Pfam" id="PF00593">
    <property type="entry name" value="TonB_dep_Rec_b-barrel"/>
    <property type="match status" value="1"/>
</dbReference>
<evidence type="ECO:0000256" key="12">
    <source>
        <dbReference type="SAM" id="SignalP"/>
    </source>
</evidence>
<dbReference type="PANTHER" id="PTHR47234">
    <property type="match status" value="1"/>
</dbReference>
<evidence type="ECO:0000256" key="2">
    <source>
        <dbReference type="ARBA" id="ARBA00022448"/>
    </source>
</evidence>
<dbReference type="EMBL" id="JACLAW010000004">
    <property type="protein sequence ID" value="MBC2665284.1"/>
    <property type="molecule type" value="Genomic_DNA"/>
</dbReference>
<evidence type="ECO:0000256" key="1">
    <source>
        <dbReference type="ARBA" id="ARBA00004571"/>
    </source>
</evidence>
<evidence type="ECO:0000313" key="16">
    <source>
        <dbReference type="Proteomes" id="UP000566813"/>
    </source>
</evidence>
<name>A0A7X1FQV1_9SPHN</name>
<evidence type="ECO:0000256" key="4">
    <source>
        <dbReference type="ARBA" id="ARBA00022692"/>
    </source>
</evidence>
<dbReference type="PROSITE" id="PS52016">
    <property type="entry name" value="TONB_DEPENDENT_REC_3"/>
    <property type="match status" value="1"/>
</dbReference>
<dbReference type="GO" id="GO:0009279">
    <property type="term" value="C:cell outer membrane"/>
    <property type="evidence" value="ECO:0007669"/>
    <property type="project" value="UniProtKB-SubCell"/>
</dbReference>
<dbReference type="InterPro" id="IPR037066">
    <property type="entry name" value="Plug_dom_sf"/>
</dbReference>
<feature type="signal peptide" evidence="12">
    <location>
        <begin position="1"/>
        <end position="23"/>
    </location>
</feature>
<dbReference type="PANTHER" id="PTHR47234:SF3">
    <property type="entry name" value="SECRETIN_TONB SHORT N-TERMINAL DOMAIN-CONTAINING PROTEIN"/>
    <property type="match status" value="1"/>
</dbReference>
<reference evidence="15 16" key="1">
    <citation type="submission" date="2020-08" db="EMBL/GenBank/DDBJ databases">
        <title>The genome sequence of type strain Novosphingobium flavum NBRC 111647.</title>
        <authorList>
            <person name="Liu Y."/>
        </authorList>
    </citation>
    <scope>NUCLEOTIDE SEQUENCE [LARGE SCALE GENOMIC DNA]</scope>
    <source>
        <strain evidence="15 16">NBRC 111647</strain>
    </source>
</reference>
<evidence type="ECO:0000256" key="7">
    <source>
        <dbReference type="ARBA" id="ARBA00023136"/>
    </source>
</evidence>
<dbReference type="InterPro" id="IPR036942">
    <property type="entry name" value="Beta-barrel_TonB_sf"/>
</dbReference>
<dbReference type="AlphaFoldDB" id="A0A7X1FQV1"/>
<keyword evidence="5 12" id="KW-0732">Signal</keyword>
<feature type="domain" description="TonB-dependent receptor-like beta-barrel" evidence="13">
    <location>
        <begin position="433"/>
        <end position="970"/>
    </location>
</feature>
<dbReference type="InterPro" id="IPR010916">
    <property type="entry name" value="TonB_box_CS"/>
</dbReference>
<protein>
    <submittedName>
        <fullName evidence="15">TonB-dependent receptor</fullName>
    </submittedName>
</protein>
<keyword evidence="4 9" id="KW-0812">Transmembrane</keyword>
<dbReference type="InterPro" id="IPR012910">
    <property type="entry name" value="Plug_dom"/>
</dbReference>
<accession>A0A7X1FQV1</accession>
<keyword evidence="7 9" id="KW-0472">Membrane</keyword>
<dbReference type="Pfam" id="PF07715">
    <property type="entry name" value="Plug"/>
    <property type="match status" value="1"/>
</dbReference>
<evidence type="ECO:0000313" key="15">
    <source>
        <dbReference type="EMBL" id="MBC2665284.1"/>
    </source>
</evidence>
<evidence type="ECO:0000256" key="8">
    <source>
        <dbReference type="ARBA" id="ARBA00023237"/>
    </source>
</evidence>
<comment type="caution">
    <text evidence="15">The sequence shown here is derived from an EMBL/GenBank/DDBJ whole genome shotgun (WGS) entry which is preliminary data.</text>
</comment>